<gene>
    <name evidence="2" type="ORF">AYP45_05385</name>
</gene>
<keyword evidence="1" id="KW-1133">Transmembrane helix</keyword>
<dbReference type="EMBL" id="AYTS01000044">
    <property type="protein sequence ID" value="OOP57123.1"/>
    <property type="molecule type" value="Genomic_DNA"/>
</dbReference>
<keyword evidence="1" id="KW-0812">Transmembrane</keyword>
<dbReference type="Proteomes" id="UP000189681">
    <property type="component" value="Unassembled WGS sequence"/>
</dbReference>
<protein>
    <submittedName>
        <fullName evidence="2">Uncharacterized protein</fullName>
    </submittedName>
</protein>
<evidence type="ECO:0000256" key="1">
    <source>
        <dbReference type="SAM" id="Phobius"/>
    </source>
</evidence>
<organism evidence="2 3">
    <name type="scientific">Candidatus Brocadia carolinensis</name>
    <dbReference type="NCBI Taxonomy" id="1004156"/>
    <lineage>
        <taxon>Bacteria</taxon>
        <taxon>Pseudomonadati</taxon>
        <taxon>Planctomycetota</taxon>
        <taxon>Candidatus Brocadiia</taxon>
        <taxon>Candidatus Brocadiales</taxon>
        <taxon>Candidatus Brocadiaceae</taxon>
        <taxon>Candidatus Brocadia</taxon>
    </lineage>
</organism>
<feature type="transmembrane region" description="Helical" evidence="1">
    <location>
        <begin position="6"/>
        <end position="24"/>
    </location>
</feature>
<feature type="transmembrane region" description="Helical" evidence="1">
    <location>
        <begin position="36"/>
        <end position="58"/>
    </location>
</feature>
<proteinExistence type="predicted"/>
<evidence type="ECO:0000313" key="2">
    <source>
        <dbReference type="EMBL" id="OOP57123.1"/>
    </source>
</evidence>
<evidence type="ECO:0000313" key="3">
    <source>
        <dbReference type="Proteomes" id="UP000189681"/>
    </source>
</evidence>
<reference evidence="2 3" key="1">
    <citation type="journal article" date="2017" name="Water Res.">
        <title>Discovery and metagenomic analysis of an anammox bacterial enrichment related to Candidatus "Brocadia caroliniensis" in a full-scale glycerol-fed nitritation-denitritation separate centrate treatment process.</title>
        <authorList>
            <person name="Park H."/>
            <person name="Brotto A.C."/>
            <person name="van Loosdrecht M.C."/>
            <person name="Chandran K."/>
        </authorList>
    </citation>
    <scope>NUCLEOTIDE SEQUENCE [LARGE SCALE GENOMIC DNA]</scope>
    <source>
        <strain evidence="2">26THWARD</strain>
    </source>
</reference>
<accession>A0A1V4AVH2</accession>
<keyword evidence="1" id="KW-0472">Membrane</keyword>
<dbReference type="STRING" id="1004156.AYP45_05385"/>
<comment type="caution">
    <text evidence="2">The sequence shown here is derived from an EMBL/GenBank/DDBJ whole genome shotgun (WGS) entry which is preliminary data.</text>
</comment>
<name>A0A1V4AVH2_9BACT</name>
<sequence>MKVKHIPYQMTIVITLGVYLYYLIYRVRYTINPESLILSLSFFLCRGAWVYCTVSLFLSNLAAGRAKGTPANPWIIS</sequence>
<dbReference type="AlphaFoldDB" id="A0A1V4AVH2"/>